<dbReference type="InterPro" id="IPR010995">
    <property type="entry name" value="DNA_repair_Rad51/TF_NusA_a-hlx"/>
</dbReference>
<dbReference type="RefSeq" id="WP_135869722.1">
    <property type="nucleotide sequence ID" value="NZ_SRSC01000002.1"/>
</dbReference>
<evidence type="ECO:0008006" key="3">
    <source>
        <dbReference type="Google" id="ProtNLM"/>
    </source>
</evidence>
<dbReference type="EMBL" id="SRSC01000002">
    <property type="protein sequence ID" value="TGU72236.1"/>
    <property type="molecule type" value="Genomic_DNA"/>
</dbReference>
<dbReference type="GO" id="GO:0000166">
    <property type="term" value="F:nucleotide binding"/>
    <property type="evidence" value="ECO:0007669"/>
    <property type="project" value="InterPro"/>
</dbReference>
<accession>A0A4S1CGP8</accession>
<protein>
    <recommendedName>
        <fullName evidence="3">Helix-hairpin-helix domain-containing protein</fullName>
    </recommendedName>
</protein>
<name>A0A4S1CGP8_9BACT</name>
<comment type="caution">
    <text evidence="1">The sequence shown here is derived from an EMBL/GenBank/DDBJ whole genome shotgun (WGS) entry which is preliminary data.</text>
</comment>
<dbReference type="Proteomes" id="UP000306416">
    <property type="component" value="Unassembled WGS sequence"/>
</dbReference>
<evidence type="ECO:0000313" key="1">
    <source>
        <dbReference type="EMBL" id="TGU72236.1"/>
    </source>
</evidence>
<sequence>MVQSAADFRQLKGVGEILGKRLYDAGYDSFAKIAQAGEEGLRKVRGINTRHIQSILQQATELAGMAEEHQNASAQQMLARVSEVREKVENLAQTTRDRFAEQMSEKCGRKLGSDLERIENALAQMQDVGKKRSKRLAKALQKAGKKVTGLEEASLKKVRKGFKKARKVVLRALA</sequence>
<reference evidence="1 2" key="1">
    <citation type="submission" date="2019-04" db="EMBL/GenBank/DDBJ databases">
        <title>Geobacter oryzae sp. nov., ferric-reducing bacteria isolated from paddy soil.</title>
        <authorList>
            <person name="Xu Z."/>
            <person name="Masuda Y."/>
            <person name="Itoh H."/>
            <person name="Senoo K."/>
        </authorList>
    </citation>
    <scope>NUCLEOTIDE SEQUENCE [LARGE SCALE GENOMIC DNA]</scope>
    <source>
        <strain evidence="1 2">Red111</strain>
    </source>
</reference>
<dbReference type="Pfam" id="PF14520">
    <property type="entry name" value="HHH_5"/>
    <property type="match status" value="1"/>
</dbReference>
<organism evidence="1 2">
    <name type="scientific">Geomonas terrae</name>
    <dbReference type="NCBI Taxonomy" id="2562681"/>
    <lineage>
        <taxon>Bacteria</taxon>
        <taxon>Pseudomonadati</taxon>
        <taxon>Thermodesulfobacteriota</taxon>
        <taxon>Desulfuromonadia</taxon>
        <taxon>Geobacterales</taxon>
        <taxon>Geobacteraceae</taxon>
        <taxon>Geomonas</taxon>
    </lineage>
</organism>
<proteinExistence type="predicted"/>
<dbReference type="Gene3D" id="1.10.150.20">
    <property type="entry name" value="5' to 3' exonuclease, C-terminal subdomain"/>
    <property type="match status" value="1"/>
</dbReference>
<gene>
    <name evidence="1" type="ORF">E4633_07945</name>
</gene>
<dbReference type="AlphaFoldDB" id="A0A4S1CGP8"/>
<dbReference type="SUPFAM" id="SSF47794">
    <property type="entry name" value="Rad51 N-terminal domain-like"/>
    <property type="match status" value="1"/>
</dbReference>
<keyword evidence="2" id="KW-1185">Reference proteome</keyword>
<evidence type="ECO:0000313" key="2">
    <source>
        <dbReference type="Proteomes" id="UP000306416"/>
    </source>
</evidence>